<protein>
    <submittedName>
        <fullName evidence="6">1-acyl-sn-glycerol-3-phosphate acyltransferase</fullName>
    </submittedName>
</protein>
<sequence>MMLLLRKLHLMLYILLLGFFFVISYPLLIFYAWDHQKHYKKLVFIRKWISILAAYGAGIRFKVTYETPINWEEGPYIICPNHTSFMDINAINFLCPVPFSYIGKVELLKNPITRIFFKTIDVVVDRNNKRSAFKALKRGEEILSKGHSLVIFPEGGISDEFPPQLHPFKPGAFRIAATTSAPIIPVVIHNLWEHFWDSGLKFGSKPGTVYISVLRPVHSHDNLSKQEISNLEQQVYHSMLKIWEKESNRHI</sequence>
<evidence type="ECO:0000313" key="7">
    <source>
        <dbReference type="Proteomes" id="UP000824156"/>
    </source>
</evidence>
<keyword evidence="4" id="KW-1133">Transmembrane helix</keyword>
<name>A0A9D1W989_9SPHI</name>
<comment type="caution">
    <text evidence="6">The sequence shown here is derived from an EMBL/GenBank/DDBJ whole genome shotgun (WGS) entry which is preliminary data.</text>
</comment>
<dbReference type="Proteomes" id="UP000824156">
    <property type="component" value="Unassembled WGS sequence"/>
</dbReference>
<keyword evidence="4" id="KW-0472">Membrane</keyword>
<dbReference type="InterPro" id="IPR002123">
    <property type="entry name" value="Plipid/glycerol_acylTrfase"/>
</dbReference>
<organism evidence="6 7">
    <name type="scientific">Candidatus Sphingobacterium stercoripullorum</name>
    <dbReference type="NCBI Taxonomy" id="2838759"/>
    <lineage>
        <taxon>Bacteria</taxon>
        <taxon>Pseudomonadati</taxon>
        <taxon>Bacteroidota</taxon>
        <taxon>Sphingobacteriia</taxon>
        <taxon>Sphingobacteriales</taxon>
        <taxon>Sphingobacteriaceae</taxon>
        <taxon>Sphingobacterium</taxon>
    </lineage>
</organism>
<dbReference type="SUPFAM" id="SSF69593">
    <property type="entry name" value="Glycerol-3-phosphate (1)-acyltransferase"/>
    <property type="match status" value="1"/>
</dbReference>
<dbReference type="CDD" id="cd07989">
    <property type="entry name" value="LPLAT_AGPAT-like"/>
    <property type="match status" value="1"/>
</dbReference>
<keyword evidence="2" id="KW-0808">Transferase</keyword>
<feature type="transmembrane region" description="Helical" evidence="4">
    <location>
        <begin position="12"/>
        <end position="33"/>
    </location>
</feature>
<feature type="domain" description="Phospholipid/glycerol acyltransferase" evidence="5">
    <location>
        <begin position="76"/>
        <end position="191"/>
    </location>
</feature>
<dbReference type="PANTHER" id="PTHR10434">
    <property type="entry name" value="1-ACYL-SN-GLYCEROL-3-PHOSPHATE ACYLTRANSFERASE"/>
    <property type="match status" value="1"/>
</dbReference>
<dbReference type="Pfam" id="PF01553">
    <property type="entry name" value="Acyltransferase"/>
    <property type="match status" value="1"/>
</dbReference>
<dbReference type="PANTHER" id="PTHR10434:SF11">
    <property type="entry name" value="1-ACYL-SN-GLYCEROL-3-PHOSPHATE ACYLTRANSFERASE"/>
    <property type="match status" value="1"/>
</dbReference>
<reference evidence="6" key="2">
    <citation type="submission" date="2021-04" db="EMBL/GenBank/DDBJ databases">
        <authorList>
            <person name="Gilroy R."/>
        </authorList>
    </citation>
    <scope>NUCLEOTIDE SEQUENCE</scope>
    <source>
        <strain evidence="6">1719</strain>
    </source>
</reference>
<evidence type="ECO:0000259" key="5">
    <source>
        <dbReference type="SMART" id="SM00563"/>
    </source>
</evidence>
<evidence type="ECO:0000256" key="2">
    <source>
        <dbReference type="ARBA" id="ARBA00022679"/>
    </source>
</evidence>
<dbReference type="AlphaFoldDB" id="A0A9D1W989"/>
<evidence type="ECO:0000256" key="3">
    <source>
        <dbReference type="ARBA" id="ARBA00023315"/>
    </source>
</evidence>
<dbReference type="GO" id="GO:0006654">
    <property type="term" value="P:phosphatidic acid biosynthetic process"/>
    <property type="evidence" value="ECO:0007669"/>
    <property type="project" value="TreeGrafter"/>
</dbReference>
<dbReference type="GO" id="GO:0003841">
    <property type="term" value="F:1-acylglycerol-3-phosphate O-acyltransferase activity"/>
    <property type="evidence" value="ECO:0007669"/>
    <property type="project" value="TreeGrafter"/>
</dbReference>
<evidence type="ECO:0000256" key="1">
    <source>
        <dbReference type="ARBA" id="ARBA00005189"/>
    </source>
</evidence>
<reference evidence="6" key="1">
    <citation type="journal article" date="2021" name="PeerJ">
        <title>Extensive microbial diversity within the chicken gut microbiome revealed by metagenomics and culture.</title>
        <authorList>
            <person name="Gilroy R."/>
            <person name="Ravi A."/>
            <person name="Getino M."/>
            <person name="Pursley I."/>
            <person name="Horton D.L."/>
            <person name="Alikhan N.F."/>
            <person name="Baker D."/>
            <person name="Gharbi K."/>
            <person name="Hall N."/>
            <person name="Watson M."/>
            <person name="Adriaenssens E.M."/>
            <person name="Foster-Nyarko E."/>
            <person name="Jarju S."/>
            <person name="Secka A."/>
            <person name="Antonio M."/>
            <person name="Oren A."/>
            <person name="Chaudhuri R.R."/>
            <person name="La Ragione R."/>
            <person name="Hildebrand F."/>
            <person name="Pallen M.J."/>
        </authorList>
    </citation>
    <scope>NUCLEOTIDE SEQUENCE</scope>
    <source>
        <strain evidence="6">1719</strain>
    </source>
</reference>
<evidence type="ECO:0000313" key="6">
    <source>
        <dbReference type="EMBL" id="HIX54553.1"/>
    </source>
</evidence>
<comment type="pathway">
    <text evidence="1">Lipid metabolism.</text>
</comment>
<evidence type="ECO:0000256" key="4">
    <source>
        <dbReference type="SAM" id="Phobius"/>
    </source>
</evidence>
<accession>A0A9D1W989</accession>
<dbReference type="SMART" id="SM00563">
    <property type="entry name" value="PlsC"/>
    <property type="match status" value="1"/>
</dbReference>
<proteinExistence type="predicted"/>
<keyword evidence="4" id="KW-0812">Transmembrane</keyword>
<keyword evidence="3 6" id="KW-0012">Acyltransferase</keyword>
<gene>
    <name evidence="6" type="ORF">H9853_05965</name>
</gene>
<dbReference type="EMBL" id="DXEZ01000163">
    <property type="protein sequence ID" value="HIX54553.1"/>
    <property type="molecule type" value="Genomic_DNA"/>
</dbReference>